<dbReference type="PRINTS" id="PR01415">
    <property type="entry name" value="ANKYRIN"/>
</dbReference>
<dbReference type="SMART" id="SM00248">
    <property type="entry name" value="ANK"/>
    <property type="match status" value="4"/>
</dbReference>
<protein>
    <recommendedName>
        <fullName evidence="4">Nephrocystin 3-like N-terminal domain-containing protein</fullName>
    </recommendedName>
</protein>
<keyword evidence="2" id="KW-0040">ANK repeat</keyword>
<dbReference type="SUPFAM" id="SSF48403">
    <property type="entry name" value="Ankyrin repeat"/>
    <property type="match status" value="1"/>
</dbReference>
<accession>A0A430M0V2</accession>
<sequence>MQRTHQALVMVELIATILKNSQSSERGSVIYIYGFPGRKWVSKAKTILQVLEFCKPLSGLESPRRRYETTNHKSPPSMDPLSITTAVVASLQVASSILSHCYSVRTEMRKIPGALIQIIDEVRTLRNLMETVESIVDKKSDRPGISEDTDDPIKPVIATCLAELQAVERRIKPRDVEEVLGSRRKALLQTLAWRLKGDEAKESILSLQRCKASLNLAISSHNSLKIQNIERLSMSLNSKMDKSLGCLDDLSKDIGTAQLNGQQKAILDWLSPLKPAHDHALAQSSHQPGTSEWLQKGEDFETWLKERNSILWLSGPPGSGKTVMMSHIIESIAYHAPVDEEEPVCAFAYCNFRNPDTQDLVKIMGALLSQMCTQTRCFPNELQSSFRTSTEQGWGQSPTIDMISKTIRVLSTKRRTYLFIDGMDEVGDTRALAEILASLSDSSCWLNILMSSRNDVALQKTLSDVRRVSLENHVPQIDHDIERFQWAACQLDSLSHCRTIRDIKKSLETLPQGLSETYAKLLVQCSPTDVVLVRKIMTWLAFSSVPLTLHQLWEALAIEKGQRVIDDENRLRSPQDILLLGSSLISASPDGYVALSHLSVRDYLVSSEIGNNPATTPFALDPNMSHRELAQDCLTYLLLSNLSVGPSNTEEEYLSRLEQFPLLQYATKYWFYHACKAAADDEVLNLTMNLFAPDARDNFMSWVQVLNADSPFKWNVYPRHATSLYYAASLGLDEAVECLLGSSASREDINAPGSRFGGTPIHAAAIRGHVTIIKKLIAAGANPGKADFNKVTPLHSAASRRRVETIRVLLEHGAPREAKDGMDGKTPADWARLSGHEDVAKMIETFSERAARDKEYEGGSRRGASPPETFSDSIPHTIEVWQPGVCFFPDFYERRSGLDCSRIVAITVGEESCTFDNDFTSEELDDGSAQ</sequence>
<feature type="domain" description="Nephrocystin 3-like N-terminal" evidence="4">
    <location>
        <begin position="289"/>
        <end position="453"/>
    </location>
</feature>
<dbReference type="InterPro" id="IPR036770">
    <property type="entry name" value="Ankyrin_rpt-contain_sf"/>
</dbReference>
<feature type="compositionally biased region" description="Basic and acidic residues" evidence="3">
    <location>
        <begin position="850"/>
        <end position="860"/>
    </location>
</feature>
<reference evidence="5 6" key="1">
    <citation type="submission" date="2017-06" db="EMBL/GenBank/DDBJ databases">
        <title>Comparative genomic analysis of Ambrosia Fusariam Clade fungi.</title>
        <authorList>
            <person name="Stajich J.E."/>
            <person name="Carrillo J."/>
            <person name="Kijimoto T."/>
            <person name="Eskalen A."/>
            <person name="O'Donnell K."/>
            <person name="Kasson M."/>
        </authorList>
    </citation>
    <scope>NUCLEOTIDE SEQUENCE [LARGE SCALE GENOMIC DNA]</scope>
    <source>
        <strain evidence="5 6">UCR1854</strain>
    </source>
</reference>
<keyword evidence="6" id="KW-1185">Reference proteome</keyword>
<feature type="region of interest" description="Disordered" evidence="3">
    <location>
        <begin position="850"/>
        <end position="875"/>
    </location>
</feature>
<feature type="repeat" description="ANK" evidence="2">
    <location>
        <begin position="756"/>
        <end position="788"/>
    </location>
</feature>
<dbReference type="Proteomes" id="UP000287124">
    <property type="component" value="Unassembled WGS sequence"/>
</dbReference>
<organism evidence="5 6">
    <name type="scientific">Fusarium euwallaceae</name>
    <dbReference type="NCBI Taxonomy" id="1147111"/>
    <lineage>
        <taxon>Eukaryota</taxon>
        <taxon>Fungi</taxon>
        <taxon>Dikarya</taxon>
        <taxon>Ascomycota</taxon>
        <taxon>Pezizomycotina</taxon>
        <taxon>Sordariomycetes</taxon>
        <taxon>Hypocreomycetidae</taxon>
        <taxon>Hypocreales</taxon>
        <taxon>Nectriaceae</taxon>
        <taxon>Fusarium</taxon>
        <taxon>Fusarium solani species complex</taxon>
    </lineage>
</organism>
<evidence type="ECO:0000256" key="3">
    <source>
        <dbReference type="SAM" id="MobiDB-lite"/>
    </source>
</evidence>
<gene>
    <name evidence="5" type="ORF">BHE90_003948</name>
</gene>
<keyword evidence="1" id="KW-0677">Repeat</keyword>
<dbReference type="Gene3D" id="3.40.50.300">
    <property type="entry name" value="P-loop containing nucleotide triphosphate hydrolases"/>
    <property type="match status" value="1"/>
</dbReference>
<dbReference type="PROSITE" id="PS50297">
    <property type="entry name" value="ANK_REP_REGION"/>
    <property type="match status" value="2"/>
</dbReference>
<evidence type="ECO:0000313" key="5">
    <source>
        <dbReference type="EMBL" id="RTE81534.1"/>
    </source>
</evidence>
<proteinExistence type="predicted"/>
<evidence type="ECO:0000256" key="2">
    <source>
        <dbReference type="PROSITE-ProRule" id="PRU00023"/>
    </source>
</evidence>
<dbReference type="PANTHER" id="PTHR10039">
    <property type="entry name" value="AMELOGENIN"/>
    <property type="match status" value="1"/>
</dbReference>
<dbReference type="AlphaFoldDB" id="A0A430M0V2"/>
<comment type="caution">
    <text evidence="5">The sequence shown here is derived from an EMBL/GenBank/DDBJ whole genome shotgun (WGS) entry which is preliminary data.</text>
</comment>
<dbReference type="InterPro" id="IPR002110">
    <property type="entry name" value="Ankyrin_rpt"/>
</dbReference>
<dbReference type="Pfam" id="PF12796">
    <property type="entry name" value="Ank_2"/>
    <property type="match status" value="1"/>
</dbReference>
<evidence type="ECO:0000256" key="1">
    <source>
        <dbReference type="ARBA" id="ARBA00022737"/>
    </source>
</evidence>
<dbReference type="SUPFAM" id="SSF52540">
    <property type="entry name" value="P-loop containing nucleoside triphosphate hydrolases"/>
    <property type="match status" value="1"/>
</dbReference>
<dbReference type="Gene3D" id="1.25.40.20">
    <property type="entry name" value="Ankyrin repeat-containing domain"/>
    <property type="match status" value="1"/>
</dbReference>
<evidence type="ECO:0000259" key="4">
    <source>
        <dbReference type="Pfam" id="PF24883"/>
    </source>
</evidence>
<name>A0A430M0V2_9HYPO</name>
<dbReference type="EMBL" id="MIKF01000039">
    <property type="protein sequence ID" value="RTE81534.1"/>
    <property type="molecule type" value="Genomic_DNA"/>
</dbReference>
<dbReference type="InterPro" id="IPR056884">
    <property type="entry name" value="NPHP3-like_N"/>
</dbReference>
<dbReference type="PANTHER" id="PTHR10039:SF16">
    <property type="entry name" value="GPI INOSITOL-DEACYLASE"/>
    <property type="match status" value="1"/>
</dbReference>
<evidence type="ECO:0000313" key="6">
    <source>
        <dbReference type="Proteomes" id="UP000287124"/>
    </source>
</evidence>
<dbReference type="InterPro" id="IPR027417">
    <property type="entry name" value="P-loop_NTPase"/>
</dbReference>
<dbReference type="PROSITE" id="PS50088">
    <property type="entry name" value="ANK_REPEAT"/>
    <property type="match status" value="2"/>
</dbReference>
<feature type="repeat" description="ANK" evidence="2">
    <location>
        <begin position="789"/>
        <end position="821"/>
    </location>
</feature>
<dbReference type="Pfam" id="PF24883">
    <property type="entry name" value="NPHP3_N"/>
    <property type="match status" value="1"/>
</dbReference>